<dbReference type="KEGG" id="tsph:KIH39_00480"/>
<keyword evidence="3" id="KW-1003">Cell membrane</keyword>
<dbReference type="InterPro" id="IPR038729">
    <property type="entry name" value="Rad50/SbcC_AAA"/>
</dbReference>
<dbReference type="InterPro" id="IPR027417">
    <property type="entry name" value="P-loop_NTPase"/>
</dbReference>
<dbReference type="Proteomes" id="UP000676194">
    <property type="component" value="Chromosome"/>
</dbReference>
<evidence type="ECO:0000256" key="7">
    <source>
        <dbReference type="ARBA" id="ARBA00023136"/>
    </source>
</evidence>
<name>A0A8E6B5Q6_9BACT</name>
<dbReference type="AlphaFoldDB" id="A0A8E6B5Q6"/>
<comment type="subcellular location">
    <subcellularLocation>
        <location evidence="1">Cell membrane</location>
        <topology evidence="1">Peripheral membrane protein</topology>
    </subcellularLocation>
</comment>
<reference evidence="9" key="1">
    <citation type="submission" date="2021-05" db="EMBL/GenBank/DDBJ databases">
        <title>Complete genome sequence of the cellulolytic planctomycete Telmatocola sphagniphila SP2T and characterization of the first cellulase from planctomycetes.</title>
        <authorList>
            <person name="Rakitin A.L."/>
            <person name="Beletsky A.V."/>
            <person name="Naumoff D.G."/>
            <person name="Kulichevskaya I.S."/>
            <person name="Mardanov A.V."/>
            <person name="Ravin N.V."/>
            <person name="Dedysh S.N."/>
        </authorList>
    </citation>
    <scope>NUCLEOTIDE SEQUENCE</scope>
    <source>
        <strain evidence="9">SP2T</strain>
    </source>
</reference>
<dbReference type="PANTHER" id="PTHR42771">
    <property type="entry name" value="IRON(3+)-HYDROXAMATE IMPORT ATP-BINDING PROTEIN FHUC"/>
    <property type="match status" value="1"/>
</dbReference>
<keyword evidence="2" id="KW-0813">Transport</keyword>
<dbReference type="InterPro" id="IPR003593">
    <property type="entry name" value="AAA+_ATPase"/>
</dbReference>
<evidence type="ECO:0000313" key="9">
    <source>
        <dbReference type="EMBL" id="QVL32428.1"/>
    </source>
</evidence>
<keyword evidence="10" id="KW-1185">Reference proteome</keyword>
<dbReference type="Pfam" id="PF13476">
    <property type="entry name" value="AAA_23"/>
    <property type="match status" value="1"/>
</dbReference>
<evidence type="ECO:0000313" key="10">
    <source>
        <dbReference type="Proteomes" id="UP000676194"/>
    </source>
</evidence>
<sequence>MARKRNPFENIPGPYIRNMYLVRERVPDWKEHPFHLPAVRHLGTFEFHPKVTFLIGENGSGKSTLLEALAVSLGMNAEGGNRNLRFSTRDSHSKLTDSLRVGKVAGKAAPDSYFLRAESFYNVATDLEIQDQHHGGQLLQRFGGKSLHEQSHGESFMALFANRFTGQGLYLLDEPEAALSAQKQMTFLSIMHNYVRLGSQFVIATHSPILLAYPEAQIFLLDSEGIHLRKYEETDNYQITRNFLNRTPQILKILMDNEEGQSSC</sequence>
<feature type="domain" description="AAA+ ATPase" evidence="8">
    <location>
        <begin position="48"/>
        <end position="224"/>
    </location>
</feature>
<gene>
    <name evidence="9" type="ORF">KIH39_00480</name>
</gene>
<dbReference type="EMBL" id="CP074694">
    <property type="protein sequence ID" value="QVL32428.1"/>
    <property type="molecule type" value="Genomic_DNA"/>
</dbReference>
<evidence type="ECO:0000256" key="6">
    <source>
        <dbReference type="ARBA" id="ARBA00023065"/>
    </source>
</evidence>
<dbReference type="GO" id="GO:0005886">
    <property type="term" value="C:plasma membrane"/>
    <property type="evidence" value="ECO:0007669"/>
    <property type="project" value="UniProtKB-SubCell"/>
</dbReference>
<dbReference type="GO" id="GO:0006826">
    <property type="term" value="P:iron ion transport"/>
    <property type="evidence" value="ECO:0007669"/>
    <property type="project" value="UniProtKB-KW"/>
</dbReference>
<dbReference type="SMART" id="SM00382">
    <property type="entry name" value="AAA"/>
    <property type="match status" value="1"/>
</dbReference>
<dbReference type="GO" id="GO:0016887">
    <property type="term" value="F:ATP hydrolysis activity"/>
    <property type="evidence" value="ECO:0007669"/>
    <property type="project" value="InterPro"/>
</dbReference>
<evidence type="ECO:0000256" key="4">
    <source>
        <dbReference type="ARBA" id="ARBA00022496"/>
    </source>
</evidence>
<dbReference type="InterPro" id="IPR003959">
    <property type="entry name" value="ATPase_AAA_core"/>
</dbReference>
<evidence type="ECO:0000259" key="8">
    <source>
        <dbReference type="SMART" id="SM00382"/>
    </source>
</evidence>
<protein>
    <submittedName>
        <fullName evidence="9">AAA family ATPase</fullName>
    </submittedName>
</protein>
<evidence type="ECO:0000256" key="1">
    <source>
        <dbReference type="ARBA" id="ARBA00004202"/>
    </source>
</evidence>
<evidence type="ECO:0000256" key="3">
    <source>
        <dbReference type="ARBA" id="ARBA00022475"/>
    </source>
</evidence>
<keyword evidence="4" id="KW-0410">Iron transport</keyword>
<dbReference type="SUPFAM" id="SSF52540">
    <property type="entry name" value="P-loop containing nucleoside triphosphate hydrolases"/>
    <property type="match status" value="1"/>
</dbReference>
<dbReference type="Pfam" id="PF13304">
    <property type="entry name" value="AAA_21"/>
    <property type="match status" value="1"/>
</dbReference>
<keyword evidence="7" id="KW-0472">Membrane</keyword>
<keyword evidence="6" id="KW-0406">Ion transport</keyword>
<dbReference type="InterPro" id="IPR051535">
    <property type="entry name" value="Siderophore_ABC-ATPase"/>
</dbReference>
<evidence type="ECO:0000256" key="2">
    <source>
        <dbReference type="ARBA" id="ARBA00022448"/>
    </source>
</evidence>
<keyword evidence="5" id="KW-0408">Iron</keyword>
<dbReference type="GO" id="GO:0006302">
    <property type="term" value="P:double-strand break repair"/>
    <property type="evidence" value="ECO:0007669"/>
    <property type="project" value="InterPro"/>
</dbReference>
<organism evidence="9 10">
    <name type="scientific">Telmatocola sphagniphila</name>
    <dbReference type="NCBI Taxonomy" id="1123043"/>
    <lineage>
        <taxon>Bacteria</taxon>
        <taxon>Pseudomonadati</taxon>
        <taxon>Planctomycetota</taxon>
        <taxon>Planctomycetia</taxon>
        <taxon>Gemmatales</taxon>
        <taxon>Gemmataceae</taxon>
    </lineage>
</organism>
<evidence type="ECO:0000256" key="5">
    <source>
        <dbReference type="ARBA" id="ARBA00023004"/>
    </source>
</evidence>
<dbReference type="Gene3D" id="3.40.50.300">
    <property type="entry name" value="P-loop containing nucleotide triphosphate hydrolases"/>
    <property type="match status" value="2"/>
</dbReference>
<accession>A0A8E6B5Q6</accession>
<dbReference type="PANTHER" id="PTHR42771:SF2">
    <property type="entry name" value="IRON(3+)-HYDROXAMATE IMPORT ATP-BINDING PROTEIN FHUC"/>
    <property type="match status" value="1"/>
</dbReference>
<proteinExistence type="predicted"/>